<dbReference type="AlphaFoldDB" id="A0A7W8DII0"/>
<dbReference type="Proteomes" id="UP000590740">
    <property type="component" value="Unassembled WGS sequence"/>
</dbReference>
<evidence type="ECO:0008006" key="3">
    <source>
        <dbReference type="Google" id="ProtNLM"/>
    </source>
</evidence>
<dbReference type="EMBL" id="JACHIG010000001">
    <property type="protein sequence ID" value="MBB5030965.1"/>
    <property type="molecule type" value="Genomic_DNA"/>
</dbReference>
<protein>
    <recommendedName>
        <fullName evidence="3">Glycosyltransferase</fullName>
    </recommendedName>
</protein>
<comment type="caution">
    <text evidence="1">The sequence shown here is derived from an EMBL/GenBank/DDBJ whole genome shotgun (WGS) entry which is preliminary data.</text>
</comment>
<name>A0A7W8DII0_9BACT</name>
<accession>A0A7W8DII0</accession>
<organism evidence="1 2">
    <name type="scientific">Prosthecobacter vanneervenii</name>
    <dbReference type="NCBI Taxonomy" id="48466"/>
    <lineage>
        <taxon>Bacteria</taxon>
        <taxon>Pseudomonadati</taxon>
        <taxon>Verrucomicrobiota</taxon>
        <taxon>Verrucomicrobiia</taxon>
        <taxon>Verrucomicrobiales</taxon>
        <taxon>Verrucomicrobiaceae</taxon>
        <taxon>Prosthecobacter</taxon>
    </lineage>
</organism>
<evidence type="ECO:0000313" key="2">
    <source>
        <dbReference type="Proteomes" id="UP000590740"/>
    </source>
</evidence>
<evidence type="ECO:0000313" key="1">
    <source>
        <dbReference type="EMBL" id="MBB5030965.1"/>
    </source>
</evidence>
<reference evidence="1 2" key="1">
    <citation type="submission" date="2020-08" db="EMBL/GenBank/DDBJ databases">
        <title>Genomic Encyclopedia of Type Strains, Phase IV (KMG-IV): sequencing the most valuable type-strain genomes for metagenomic binning, comparative biology and taxonomic classification.</title>
        <authorList>
            <person name="Goeker M."/>
        </authorList>
    </citation>
    <scope>NUCLEOTIDE SEQUENCE [LARGE SCALE GENOMIC DNA]</scope>
    <source>
        <strain evidence="1 2">DSM 12252</strain>
    </source>
</reference>
<keyword evidence="2" id="KW-1185">Reference proteome</keyword>
<dbReference type="SUPFAM" id="SSF53756">
    <property type="entry name" value="UDP-Glycosyltransferase/glycogen phosphorylase"/>
    <property type="match status" value="1"/>
</dbReference>
<gene>
    <name evidence="1" type="ORF">HNQ65_000519</name>
</gene>
<proteinExistence type="predicted"/>
<sequence length="365" mass="40340">MRSAPSCAIHILPHVPSSACGVADYAWSLAKRLREDEQVESIFIGVQNAEGGAGHATVAFPAEILPSPSSAALLEVIERHRENAACLILHFSPYGYQKRGVALWLAEAWKQLSSNLRIPRRIVMFHEVAASSSPLQSAFWLRPLQHRVARSLLFNSDFVMTNCELNRREIQRSSRSVNANVPILPVFSNFGEPSEMRSFSARERQIILFTSNLSSQHGIKDIWSELQNAVVQAGAQRIVMIGKSVVIPSEFSVPVYQTGFLTMEQVSQMLAESAFGFAFVGPQLFAKSGIFAAFAAHGVIPLVPVPDATLWDGLRAGEHYVRPVKMSDLSDPEAIQRSLQCWYSGHSQRATARLFAQQILTPSIE</sequence>